<evidence type="ECO:0008006" key="4">
    <source>
        <dbReference type="Google" id="ProtNLM"/>
    </source>
</evidence>
<evidence type="ECO:0000313" key="2">
    <source>
        <dbReference type="EMBL" id="XFO68206.1"/>
    </source>
</evidence>
<keyword evidence="1" id="KW-1133">Transmembrane helix</keyword>
<feature type="transmembrane region" description="Helical" evidence="1">
    <location>
        <begin position="6"/>
        <end position="23"/>
    </location>
</feature>
<keyword evidence="3" id="KW-1185">Reference proteome</keyword>
<feature type="transmembrane region" description="Helical" evidence="1">
    <location>
        <begin position="30"/>
        <end position="60"/>
    </location>
</feature>
<accession>A0ABZ3IRK7</accession>
<gene>
    <name evidence="2" type="ORF">SPSIL_044260</name>
</gene>
<dbReference type="Proteomes" id="UP000216752">
    <property type="component" value="Chromosome"/>
</dbReference>
<feature type="transmembrane region" description="Helical" evidence="1">
    <location>
        <begin position="72"/>
        <end position="89"/>
    </location>
</feature>
<protein>
    <recommendedName>
        <fullName evidence="4">Glycosyltransferase RgtA/B/C/D-like domain-containing protein</fullName>
    </recommendedName>
</protein>
<feature type="transmembrane region" description="Helical" evidence="1">
    <location>
        <begin position="118"/>
        <end position="137"/>
    </location>
</feature>
<dbReference type="EMBL" id="CP155573">
    <property type="protein sequence ID" value="XFO68206.1"/>
    <property type="molecule type" value="Genomic_DNA"/>
</dbReference>
<name>A0ABZ3IRK7_9FIRM</name>
<feature type="transmembrane region" description="Helical" evidence="1">
    <location>
        <begin position="94"/>
        <end position="112"/>
    </location>
</feature>
<proteinExistence type="predicted"/>
<evidence type="ECO:0000256" key="1">
    <source>
        <dbReference type="SAM" id="Phobius"/>
    </source>
</evidence>
<dbReference type="RefSeq" id="WP_094603999.1">
    <property type="nucleotide sequence ID" value="NZ_CP155573.1"/>
</dbReference>
<organism evidence="2 3">
    <name type="scientific">Sporomusa silvacetica DSM 10669</name>
    <dbReference type="NCBI Taxonomy" id="1123289"/>
    <lineage>
        <taxon>Bacteria</taxon>
        <taxon>Bacillati</taxon>
        <taxon>Bacillota</taxon>
        <taxon>Negativicutes</taxon>
        <taxon>Selenomonadales</taxon>
        <taxon>Sporomusaceae</taxon>
        <taxon>Sporomusa</taxon>
    </lineage>
</organism>
<sequence>MRQIGMLLYATGYIGAVCLLAGEHRYDTDLLLWLGAVGPLLVAHRSFSILMEFITIALTWLVLVSHLPAGGLSWYLPLVCAMLAVIGYWSQSRLFIGIYSAAIVLASTAAFGENPWEHAIAILCGLTALPLLTMITHTTPHTLGKNKCPFSLYLGWYNLYI</sequence>
<keyword evidence="1" id="KW-0812">Transmembrane</keyword>
<evidence type="ECO:0000313" key="3">
    <source>
        <dbReference type="Proteomes" id="UP000216752"/>
    </source>
</evidence>
<keyword evidence="1" id="KW-0472">Membrane</keyword>
<reference evidence="2" key="1">
    <citation type="submission" date="2024-05" db="EMBL/GenBank/DDBJ databases">
        <title>Isolation and characterization of Sporomusa carbonis sp. nov., a carboxydotrophic hydrogenogen in the genus of Sporomusa isolated from a charcoal burning pile.</title>
        <authorList>
            <person name="Boeer T."/>
            <person name="Rosenbaum F."/>
            <person name="Eysell L."/>
            <person name="Mueller V."/>
            <person name="Daniel R."/>
            <person name="Poehlein A."/>
        </authorList>
    </citation>
    <scope>NUCLEOTIDE SEQUENCE [LARGE SCALE GENOMIC DNA]</scope>
    <source>
        <strain evidence="2">DSM 10669</strain>
    </source>
</reference>